<proteinExistence type="predicted"/>
<name>A0A937F8B7_9BACT</name>
<dbReference type="RefSeq" id="WP_202243939.1">
    <property type="nucleotide sequence ID" value="NZ_JAESIY010000004.1"/>
</dbReference>
<accession>A0A937F8B7</accession>
<gene>
    <name evidence="1" type="ORF">JL102_08390</name>
</gene>
<dbReference type="AlphaFoldDB" id="A0A937F8B7"/>
<dbReference type="EMBL" id="JAESIY010000004">
    <property type="protein sequence ID" value="MBL3656145.1"/>
    <property type="molecule type" value="Genomic_DNA"/>
</dbReference>
<reference evidence="1" key="1">
    <citation type="submission" date="2021-01" db="EMBL/GenBank/DDBJ databases">
        <title>Fulvivirga kasyanovii gen. nov., sp nov., a novel member of the phylum Bacteroidetes isolated from seawater in a mussel farm.</title>
        <authorList>
            <person name="Zhao L.-H."/>
            <person name="Wang Z.-J."/>
        </authorList>
    </citation>
    <scope>NUCLEOTIDE SEQUENCE</scope>
    <source>
        <strain evidence="1">2943</strain>
    </source>
</reference>
<evidence type="ECO:0000313" key="1">
    <source>
        <dbReference type="EMBL" id="MBL3656145.1"/>
    </source>
</evidence>
<sequence>MAYYKASFYTSIKSLADTFILKEKPSVSQAVKLTLRSLIPFGDKAGGLKKLRIPLILI</sequence>
<protein>
    <submittedName>
        <fullName evidence="1">Uncharacterized protein</fullName>
    </submittedName>
</protein>
<dbReference type="Proteomes" id="UP000659388">
    <property type="component" value="Unassembled WGS sequence"/>
</dbReference>
<comment type="caution">
    <text evidence="1">The sequence shown here is derived from an EMBL/GenBank/DDBJ whole genome shotgun (WGS) entry which is preliminary data.</text>
</comment>
<organism evidence="1 2">
    <name type="scientific">Fulvivirga sediminis</name>
    <dbReference type="NCBI Taxonomy" id="2803949"/>
    <lineage>
        <taxon>Bacteria</taxon>
        <taxon>Pseudomonadati</taxon>
        <taxon>Bacteroidota</taxon>
        <taxon>Cytophagia</taxon>
        <taxon>Cytophagales</taxon>
        <taxon>Fulvivirgaceae</taxon>
        <taxon>Fulvivirga</taxon>
    </lineage>
</organism>
<evidence type="ECO:0000313" key="2">
    <source>
        <dbReference type="Proteomes" id="UP000659388"/>
    </source>
</evidence>
<keyword evidence="2" id="KW-1185">Reference proteome</keyword>